<evidence type="ECO:0000313" key="2">
    <source>
        <dbReference type="Proteomes" id="UP000027161"/>
    </source>
</evidence>
<dbReference type="AlphaFoldDB" id="A0A8E0WN21"/>
<evidence type="ECO:0000313" key="1">
    <source>
        <dbReference type="EMBL" id="KDO03656.1"/>
    </source>
</evidence>
<keyword evidence="2" id="KW-1185">Reference proteome</keyword>
<accession>A0A8E0WN21</accession>
<comment type="caution">
    <text evidence="1">The sequence shown here is derived from an EMBL/GenBank/DDBJ whole genome shotgun (WGS) entry which is preliminary data.</text>
</comment>
<dbReference type="RefSeq" id="WP_233466266.1">
    <property type="nucleotide sequence ID" value="NZ_JFKF01000014.1"/>
</dbReference>
<sequence length="56" mass="6651">MHSIISNNKFYANFETFTDSIRLFFENIEKYRNKISSLVNDNFQTIVPNHFNNSSC</sequence>
<proteinExistence type="predicted"/>
<organism evidence="1 2">
    <name type="scientific">Rickettsia tamurae subsp. buchneri</name>
    <dbReference type="NCBI Taxonomy" id="1462938"/>
    <lineage>
        <taxon>Bacteria</taxon>
        <taxon>Pseudomonadati</taxon>
        <taxon>Pseudomonadota</taxon>
        <taxon>Alphaproteobacteria</taxon>
        <taxon>Rickettsiales</taxon>
        <taxon>Rickettsiaceae</taxon>
        <taxon>Rickettsieae</taxon>
        <taxon>Rickettsia</taxon>
        <taxon>spotted fever group</taxon>
    </lineage>
</organism>
<protein>
    <submittedName>
        <fullName evidence="1">Uncharacterized protein</fullName>
    </submittedName>
</protein>
<name>A0A8E0WN21_9RICK</name>
<dbReference type="Proteomes" id="UP000027161">
    <property type="component" value="Unassembled WGS sequence"/>
</dbReference>
<reference evidence="1 2" key="1">
    <citation type="submission" date="2014-02" db="EMBL/GenBank/DDBJ databases">
        <title>Draft genome sequence of Rickettsia buchneri sp. nov. ISO7T.</title>
        <authorList>
            <person name="Felsheim R.F."/>
            <person name="Kurtti T.J."/>
            <person name="Munderloh U.G."/>
        </authorList>
    </citation>
    <scope>NUCLEOTIDE SEQUENCE [LARGE SCALE GENOMIC DNA]</scope>
    <source>
        <strain evidence="1 2">ISO7</strain>
    </source>
</reference>
<dbReference type="EMBL" id="JFKF01000014">
    <property type="protein sequence ID" value="KDO03656.1"/>
    <property type="molecule type" value="Genomic_DNA"/>
</dbReference>
<gene>
    <name evidence="1" type="ORF">REISMN_00565</name>
</gene>